<dbReference type="Pfam" id="PF09343">
    <property type="entry name" value="DUF2460"/>
    <property type="match status" value="1"/>
</dbReference>
<reference evidence="2" key="1">
    <citation type="submission" date="2018-06" db="EMBL/GenBank/DDBJ databases">
        <authorList>
            <person name="Zhirakovskaya E."/>
        </authorList>
    </citation>
    <scope>NUCLEOTIDE SEQUENCE</scope>
</reference>
<organism evidence="2">
    <name type="scientific">hydrothermal vent metagenome</name>
    <dbReference type="NCBI Taxonomy" id="652676"/>
    <lineage>
        <taxon>unclassified sequences</taxon>
        <taxon>metagenomes</taxon>
        <taxon>ecological metagenomes</taxon>
    </lineage>
</organism>
<accession>A0A3B0U4U9</accession>
<gene>
    <name evidence="2" type="ORF">MNBD_ALPHA11-84</name>
</gene>
<dbReference type="NCBIfam" id="TIGR02217">
    <property type="entry name" value="chp_TIGR02217"/>
    <property type="match status" value="1"/>
</dbReference>
<protein>
    <submittedName>
        <fullName evidence="2">Gene Transfer Agent (GTA) ORFG12</fullName>
    </submittedName>
</protein>
<evidence type="ECO:0000313" key="2">
    <source>
        <dbReference type="EMBL" id="VAW15814.1"/>
    </source>
</evidence>
<dbReference type="AlphaFoldDB" id="A0A3B0U4U9"/>
<feature type="domain" description="DUF2460" evidence="1">
    <location>
        <begin position="4"/>
        <end position="207"/>
    </location>
</feature>
<dbReference type="EMBL" id="UOEQ01000074">
    <property type="protein sequence ID" value="VAW15814.1"/>
    <property type="molecule type" value="Genomic_DNA"/>
</dbReference>
<evidence type="ECO:0000259" key="1">
    <source>
        <dbReference type="Pfam" id="PF09343"/>
    </source>
</evidence>
<proteinExistence type="predicted"/>
<name>A0A3B0U4U9_9ZZZZ</name>
<sequence length="209" mass="22919">MAFHNIRFPIDIALGARGGPRRQTDIVSLVSGAEERNSLWANSRRYFDAGYGVKSLTDMREVLEFFEERRGRFHSFLWRDGFDFSTALISSAITASDQPIGTGDGATTDFQLIKRYGGSFDPYDRPITKPDIATLVVAIGGTQIPASDFSIDALSGIITFNTAPSLSSAITAGFEFDIAVRFDSDRLDIELSSFDAASIPNIMIVEVLE</sequence>
<dbReference type="InterPro" id="IPR011740">
    <property type="entry name" value="DUF2460"/>
</dbReference>